<gene>
    <name evidence="4 5" type="primary">zgc:92242</name>
</gene>
<dbReference type="AlphaFoldDB" id="A0A6P7NPB6"/>
<evidence type="ECO:0000256" key="1">
    <source>
        <dbReference type="ARBA" id="ARBA00022999"/>
    </source>
</evidence>
<dbReference type="RefSeq" id="XP_029021697.1">
    <property type="nucleotide sequence ID" value="XM_029165864.3"/>
</dbReference>
<feature type="region of interest" description="Disordered" evidence="2">
    <location>
        <begin position="40"/>
        <end position="59"/>
    </location>
</feature>
<evidence type="ECO:0000313" key="4">
    <source>
        <dbReference type="RefSeq" id="XP_029021697.1"/>
    </source>
</evidence>
<evidence type="ECO:0000313" key="3">
    <source>
        <dbReference type="Proteomes" id="UP000515150"/>
    </source>
</evidence>
<accession>A0A6P7NPB6</accession>
<dbReference type="Proteomes" id="UP000515150">
    <property type="component" value="Chromosome 10"/>
</dbReference>
<dbReference type="KEGG" id="bspl:114864867"/>
<proteinExistence type="predicted"/>
<evidence type="ECO:0000313" key="5">
    <source>
        <dbReference type="RefSeq" id="XP_055368501.1"/>
    </source>
</evidence>
<dbReference type="PANTHER" id="PTHR14388">
    <property type="entry name" value="T CELL-SPECIFIC ADAPTER PROTEIN TSAD"/>
    <property type="match status" value="1"/>
</dbReference>
<feature type="compositionally biased region" description="Polar residues" evidence="2">
    <location>
        <begin position="49"/>
        <end position="59"/>
    </location>
</feature>
<feature type="compositionally biased region" description="Acidic residues" evidence="2">
    <location>
        <begin position="145"/>
        <end position="166"/>
    </location>
</feature>
<keyword evidence="1" id="KW-0727">SH2 domain</keyword>
<name>A0A6P7NPB6_BETSP</name>
<dbReference type="PANTHER" id="PTHR14388:SF5">
    <property type="entry name" value="SH2 DOMAIN-CONTAINING PROTEIN 4A"/>
    <property type="match status" value="1"/>
</dbReference>
<keyword evidence="3" id="KW-1185">Reference proteome</keyword>
<feature type="region of interest" description="Disordered" evidence="2">
    <location>
        <begin position="98"/>
        <end position="117"/>
    </location>
</feature>
<dbReference type="OrthoDB" id="10003345at2759"/>
<sequence length="258" mass="28868">MLAEILKNMWVDPEVLEALSDEQKKILFLKMRQEQVRRWREREEKEGQNNNETRPKNVSSKRVTWLLGRDGDVSVNVIGEMDEFRSSKLLQNLMNNRLSGDKMNGIQTADSRPGREAQQLGFKGDVQLPLADVREDHASPNQSSSEEDADSCGAEDDPKDPGEDSGSESGSGSDNPADWAPLRRPRLSNHGNQPPLKAPLSGTERDGPRDREIVCREEAKADSGGRVAQLRKTFNSNTKPPVPAKPADLHERRTPFIH</sequence>
<organism evidence="3 4">
    <name type="scientific">Betta splendens</name>
    <name type="common">Siamese fighting fish</name>
    <dbReference type="NCBI Taxonomy" id="158456"/>
    <lineage>
        <taxon>Eukaryota</taxon>
        <taxon>Metazoa</taxon>
        <taxon>Chordata</taxon>
        <taxon>Craniata</taxon>
        <taxon>Vertebrata</taxon>
        <taxon>Euteleostomi</taxon>
        <taxon>Actinopterygii</taxon>
        <taxon>Neopterygii</taxon>
        <taxon>Teleostei</taxon>
        <taxon>Neoteleostei</taxon>
        <taxon>Acanthomorphata</taxon>
        <taxon>Anabantaria</taxon>
        <taxon>Anabantiformes</taxon>
        <taxon>Anabantoidei</taxon>
        <taxon>Osphronemidae</taxon>
        <taxon>Betta</taxon>
    </lineage>
</organism>
<feature type="compositionally biased region" description="Basic and acidic residues" evidence="2">
    <location>
        <begin position="247"/>
        <end position="258"/>
    </location>
</feature>
<dbReference type="GeneID" id="114864867"/>
<protein>
    <submittedName>
        <fullName evidence="4 5">SH2 domain-containing protein 4A isoform X1</fullName>
    </submittedName>
</protein>
<dbReference type="GeneTree" id="ENSGT00940000157357"/>
<dbReference type="GO" id="GO:0005737">
    <property type="term" value="C:cytoplasm"/>
    <property type="evidence" value="ECO:0007669"/>
    <property type="project" value="TreeGrafter"/>
</dbReference>
<reference evidence="4 5" key="1">
    <citation type="submission" date="2025-04" db="UniProtKB">
        <authorList>
            <consortium name="RefSeq"/>
        </authorList>
    </citation>
    <scope>IDENTIFICATION</scope>
</reference>
<feature type="compositionally biased region" description="Basic and acidic residues" evidence="2">
    <location>
        <begin position="203"/>
        <end position="223"/>
    </location>
</feature>
<feature type="region of interest" description="Disordered" evidence="2">
    <location>
        <begin position="136"/>
        <end position="258"/>
    </location>
</feature>
<evidence type="ECO:0000256" key="2">
    <source>
        <dbReference type="SAM" id="MobiDB-lite"/>
    </source>
</evidence>
<dbReference type="RefSeq" id="XP_055368501.1">
    <property type="nucleotide sequence ID" value="XM_055512526.1"/>
</dbReference>